<dbReference type="Pfam" id="PF04012">
    <property type="entry name" value="PspA_IM30"/>
    <property type="match status" value="1"/>
</dbReference>
<evidence type="ECO:0000256" key="1">
    <source>
        <dbReference type="ARBA" id="ARBA00043985"/>
    </source>
</evidence>
<reference evidence="3 4" key="1">
    <citation type="submission" date="2018-11" db="EMBL/GenBank/DDBJ databases">
        <title>Genomic Encyclopedia of Type Strains, Phase IV (KMG-IV): sequencing the most valuable type-strain genomes for metagenomic binning, comparative biology and taxonomic classification.</title>
        <authorList>
            <person name="Goeker M."/>
        </authorList>
    </citation>
    <scope>NUCLEOTIDE SEQUENCE [LARGE SCALE GENOMIC DNA]</scope>
    <source>
        <strain evidence="3 4">DSM 100316</strain>
    </source>
</reference>
<sequence length="218" mass="24974">MSIVKRLSTTLISRIDNLVGDIENHEALIKAAIDEQKKKIAAAKIQLRKIKVSETHTVERLEAEAERTLKWQQRALKEAEHDESKALLCLQRRQKGLEQQAKLREMVAEYRVTRERVAQDVAQCEGALKSLMQKHELMRARQSSVDAMSAINETGGADFDHLQASFDRWEIRLAQGEMGDRELDSIDLLEQEYRADENDQVLRLQLAELIQGQQSLSE</sequence>
<proteinExistence type="inferred from homology"/>
<accession>A0A3N2DKQ5</accession>
<keyword evidence="4" id="KW-1185">Reference proteome</keyword>
<organism evidence="3 4">
    <name type="scientific">Sinobacterium caligoides</name>
    <dbReference type="NCBI Taxonomy" id="933926"/>
    <lineage>
        <taxon>Bacteria</taxon>
        <taxon>Pseudomonadati</taxon>
        <taxon>Pseudomonadota</taxon>
        <taxon>Gammaproteobacteria</taxon>
        <taxon>Cellvibrionales</taxon>
        <taxon>Spongiibacteraceae</taxon>
        <taxon>Sinobacterium</taxon>
    </lineage>
</organism>
<dbReference type="InterPro" id="IPR007157">
    <property type="entry name" value="PspA_VIPP1"/>
</dbReference>
<feature type="coiled-coil region" evidence="2">
    <location>
        <begin position="15"/>
        <end position="82"/>
    </location>
</feature>
<gene>
    <name evidence="3" type="ORF">EDC56_3009</name>
</gene>
<dbReference type="EMBL" id="RKHR01000005">
    <property type="protein sequence ID" value="ROS00358.1"/>
    <property type="molecule type" value="Genomic_DNA"/>
</dbReference>
<keyword evidence="2" id="KW-0175">Coiled coil</keyword>
<comment type="similarity">
    <text evidence="1">Belongs to the PspA/Vipp/IM30 family.</text>
</comment>
<evidence type="ECO:0000313" key="4">
    <source>
        <dbReference type="Proteomes" id="UP000275394"/>
    </source>
</evidence>
<dbReference type="Proteomes" id="UP000275394">
    <property type="component" value="Unassembled WGS sequence"/>
</dbReference>
<evidence type="ECO:0000313" key="3">
    <source>
        <dbReference type="EMBL" id="ROS00358.1"/>
    </source>
</evidence>
<protein>
    <submittedName>
        <fullName evidence="3">Phage shock protein A (PspA) family protein</fullName>
    </submittedName>
</protein>
<evidence type="ECO:0000256" key="2">
    <source>
        <dbReference type="SAM" id="Coils"/>
    </source>
</evidence>
<comment type="caution">
    <text evidence="3">The sequence shown here is derived from an EMBL/GenBank/DDBJ whole genome shotgun (WGS) entry which is preliminary data.</text>
</comment>
<dbReference type="AlphaFoldDB" id="A0A3N2DKQ5"/>
<name>A0A3N2DKQ5_9GAMM</name>
<dbReference type="RefSeq" id="WP_162844203.1">
    <property type="nucleotide sequence ID" value="NZ_RKHR01000005.1"/>
</dbReference>